<dbReference type="AlphaFoldDB" id="A0A177NDT2"/>
<name>A0A177NDT2_9GAMM</name>
<comment type="caution">
    <text evidence="2">The sequence shown here is derived from an EMBL/GenBank/DDBJ whole genome shotgun (WGS) entry which is preliminary data.</text>
</comment>
<keyword evidence="3" id="KW-1185">Reference proteome</keyword>
<protein>
    <submittedName>
        <fullName evidence="2">Uncharacterized protein</fullName>
    </submittedName>
</protein>
<dbReference type="Proteomes" id="UP000078476">
    <property type="component" value="Unassembled WGS sequence"/>
</dbReference>
<dbReference type="RefSeq" id="WP_066981643.1">
    <property type="nucleotide sequence ID" value="NZ_LUUI01000098.1"/>
</dbReference>
<evidence type="ECO:0000313" key="3">
    <source>
        <dbReference type="Proteomes" id="UP000078476"/>
    </source>
</evidence>
<dbReference type="OrthoDB" id="5571704at2"/>
<sequence>MTGDVIEVWVYMLLLACFSFAPLAYFVYMYTMKHGEPFGNIEPHGDSESMVLDIAGNLIDKVKGFVVKK</sequence>
<feature type="transmembrane region" description="Helical" evidence="1">
    <location>
        <begin position="6"/>
        <end position="28"/>
    </location>
</feature>
<evidence type="ECO:0000256" key="1">
    <source>
        <dbReference type="SAM" id="Phobius"/>
    </source>
</evidence>
<evidence type="ECO:0000313" key="2">
    <source>
        <dbReference type="EMBL" id="OAI16065.1"/>
    </source>
</evidence>
<reference evidence="2 3" key="1">
    <citation type="submission" date="2016-03" db="EMBL/GenBank/DDBJ databases">
        <authorList>
            <person name="Ploux O."/>
        </authorList>
    </citation>
    <scope>NUCLEOTIDE SEQUENCE [LARGE SCALE GENOMIC DNA]</scope>
    <source>
        <strain evidence="2 3">R-45370</strain>
    </source>
</reference>
<keyword evidence="1" id="KW-1133">Transmembrane helix</keyword>
<keyword evidence="1" id="KW-0812">Transmembrane</keyword>
<gene>
    <name evidence="2" type="ORF">A1359_08590</name>
</gene>
<proteinExistence type="predicted"/>
<accession>A0A177NDT2</accession>
<organism evidence="2 3">
    <name type="scientific">Methylomonas lenta</name>
    <dbReference type="NCBI Taxonomy" id="980561"/>
    <lineage>
        <taxon>Bacteria</taxon>
        <taxon>Pseudomonadati</taxon>
        <taxon>Pseudomonadota</taxon>
        <taxon>Gammaproteobacteria</taxon>
        <taxon>Methylococcales</taxon>
        <taxon>Methylococcaceae</taxon>
        <taxon>Methylomonas</taxon>
    </lineage>
</organism>
<keyword evidence="1" id="KW-0472">Membrane</keyword>
<dbReference type="EMBL" id="LUUI01000098">
    <property type="protein sequence ID" value="OAI16065.1"/>
    <property type="molecule type" value="Genomic_DNA"/>
</dbReference>